<dbReference type="HAMAP" id="MF_01963">
    <property type="entry name" value="MTAP"/>
    <property type="match status" value="1"/>
</dbReference>
<comment type="catalytic activity">
    <reaction evidence="4">
        <text>S-methyl-5'-thioadenosine + phosphate = 5-(methylsulfanyl)-alpha-D-ribose 1-phosphate + adenine</text>
        <dbReference type="Rhea" id="RHEA:11852"/>
        <dbReference type="ChEBI" id="CHEBI:16708"/>
        <dbReference type="ChEBI" id="CHEBI:17509"/>
        <dbReference type="ChEBI" id="CHEBI:43474"/>
        <dbReference type="ChEBI" id="CHEBI:58533"/>
        <dbReference type="EC" id="2.4.2.28"/>
    </reaction>
</comment>
<comment type="subcellular location">
    <subcellularLocation>
        <location evidence="4">Cytoplasm</location>
    </subcellularLocation>
    <subcellularLocation>
        <location evidence="4">Nucleus</location>
    </subcellularLocation>
</comment>
<dbReference type="InterPro" id="IPR010044">
    <property type="entry name" value="MTAP"/>
</dbReference>
<feature type="binding site" evidence="4">
    <location>
        <position position="198"/>
    </location>
    <ligand>
        <name>substrate</name>
    </ligand>
</feature>
<dbReference type="PROSITE" id="PS01240">
    <property type="entry name" value="PNP_MTAP_2"/>
    <property type="match status" value="1"/>
</dbReference>
<dbReference type="UniPathway" id="UPA00904">
    <property type="reaction ID" value="UER00873"/>
</dbReference>
<accession>A0A507DZK0</accession>
<dbReference type="GO" id="GO:0005634">
    <property type="term" value="C:nucleus"/>
    <property type="evidence" value="ECO:0007669"/>
    <property type="project" value="UniProtKB-SubCell"/>
</dbReference>
<evidence type="ECO:0000256" key="1">
    <source>
        <dbReference type="ARBA" id="ARBA00022676"/>
    </source>
</evidence>
<comment type="similarity">
    <text evidence="4">Belongs to the PNP/MTAP phosphorylase family. MTAP subfamily.</text>
</comment>
<dbReference type="InterPro" id="IPR000845">
    <property type="entry name" value="Nucleoside_phosphorylase_d"/>
</dbReference>
<name>A0A507DZK0_9FUNG</name>
<keyword evidence="4" id="KW-0539">Nucleus</keyword>
<dbReference type="Gene3D" id="3.40.50.1580">
    <property type="entry name" value="Nucleoside phosphorylase domain"/>
    <property type="match status" value="1"/>
</dbReference>
<dbReference type="Pfam" id="PF01048">
    <property type="entry name" value="PNP_UDP_1"/>
    <property type="match status" value="1"/>
</dbReference>
<protein>
    <recommendedName>
        <fullName evidence="4">S-methyl-5'-thioadenosine phosphorylase</fullName>
        <ecNumber evidence="4">2.4.2.28</ecNumber>
    </recommendedName>
    <alternativeName>
        <fullName evidence="4">5'-methylthioadenosine phosphorylase</fullName>
        <shortName evidence="4">MTA phosphorylase</shortName>
        <shortName evidence="4">MTAP</shortName>
        <shortName evidence="4">MTAPase</shortName>
    </alternativeName>
</protein>
<dbReference type="PANTHER" id="PTHR42679">
    <property type="entry name" value="S-METHYL-5'-THIOADENOSINE PHOSPHORYLASE"/>
    <property type="match status" value="1"/>
</dbReference>
<evidence type="ECO:0000313" key="6">
    <source>
        <dbReference type="EMBL" id="TPX57074.1"/>
    </source>
</evidence>
<dbReference type="GO" id="GO:0019509">
    <property type="term" value="P:L-methionine salvage from methylthioadenosine"/>
    <property type="evidence" value="ECO:0007669"/>
    <property type="project" value="UniProtKB-UniRule"/>
</dbReference>
<feature type="binding site" evidence="4">
    <location>
        <begin position="222"/>
        <end position="224"/>
    </location>
    <ligand>
        <name>substrate</name>
    </ligand>
</feature>
<reference evidence="6 7" key="1">
    <citation type="journal article" date="2019" name="Sci. Rep.">
        <title>Comparative genomics of chytrid fungi reveal insights into the obligate biotrophic and pathogenic lifestyle of Synchytrium endobioticum.</title>
        <authorList>
            <person name="van de Vossenberg B.T.L.H."/>
            <person name="Warris S."/>
            <person name="Nguyen H.D.T."/>
            <person name="van Gent-Pelzer M.P.E."/>
            <person name="Joly D.L."/>
            <person name="van de Geest H.C."/>
            <person name="Bonants P.J.M."/>
            <person name="Smith D.S."/>
            <person name="Levesque C.A."/>
            <person name="van der Lee T.A.J."/>
        </authorList>
    </citation>
    <scope>NUCLEOTIDE SEQUENCE [LARGE SCALE GENOMIC DNA]</scope>
    <source>
        <strain evidence="6 7">CBS 809.83</strain>
    </source>
</reference>
<comment type="subunit">
    <text evidence="4">Homotrimer.</text>
</comment>
<dbReference type="EMBL" id="QEAQ01000059">
    <property type="protein sequence ID" value="TPX57074.1"/>
    <property type="molecule type" value="Genomic_DNA"/>
</dbReference>
<evidence type="ECO:0000256" key="3">
    <source>
        <dbReference type="ARBA" id="ARBA00022726"/>
    </source>
</evidence>
<evidence type="ECO:0000256" key="4">
    <source>
        <dbReference type="HAMAP-Rule" id="MF_03155"/>
    </source>
</evidence>
<keyword evidence="1 4" id="KW-0328">Glycosyltransferase</keyword>
<dbReference type="PANTHER" id="PTHR42679:SF2">
    <property type="entry name" value="S-METHYL-5'-THIOADENOSINE PHOSPHORYLASE"/>
    <property type="match status" value="1"/>
</dbReference>
<dbReference type="CDD" id="cd09010">
    <property type="entry name" value="MTAP_SsMTAPII_like_MTIP"/>
    <property type="match status" value="1"/>
</dbReference>
<feature type="binding site" evidence="4">
    <location>
        <position position="199"/>
    </location>
    <ligand>
        <name>phosphate</name>
        <dbReference type="ChEBI" id="CHEBI:43474"/>
    </ligand>
</feature>
<feature type="binding site" evidence="4">
    <location>
        <begin position="99"/>
        <end position="100"/>
    </location>
    <ligand>
        <name>phosphate</name>
        <dbReference type="ChEBI" id="CHEBI:43474"/>
    </ligand>
</feature>
<dbReference type="GO" id="GO:0006166">
    <property type="term" value="P:purine ribonucleoside salvage"/>
    <property type="evidence" value="ECO:0007669"/>
    <property type="project" value="UniProtKB-KW"/>
</dbReference>
<feature type="site" description="Important for substrate specificity" evidence="4">
    <location>
        <position position="235"/>
    </location>
</feature>
<keyword evidence="3 4" id="KW-0660">Purine salvage</keyword>
<feature type="site" description="Important for substrate specificity" evidence="4">
    <location>
        <position position="180"/>
    </location>
</feature>
<dbReference type="AlphaFoldDB" id="A0A507DZK0"/>
<keyword evidence="2 4" id="KW-0808">Transferase</keyword>
<dbReference type="SUPFAM" id="SSF53167">
    <property type="entry name" value="Purine and uridine phosphorylases"/>
    <property type="match status" value="1"/>
</dbReference>
<dbReference type="InterPro" id="IPR018099">
    <property type="entry name" value="Purine_phosphorylase-2_CS"/>
</dbReference>
<evidence type="ECO:0000313" key="7">
    <source>
        <dbReference type="Proteomes" id="UP000318582"/>
    </source>
</evidence>
<comment type="pathway">
    <text evidence="4">Amino-acid biosynthesis; L-methionine biosynthesis via salvage pathway; S-methyl-5-thio-alpha-D-ribose 1-phosphate from S-methyl-5'-thioadenosine (phosphorylase route): step 1/1.</text>
</comment>
<evidence type="ECO:0000259" key="5">
    <source>
        <dbReference type="Pfam" id="PF01048"/>
    </source>
</evidence>
<feature type="binding site" evidence="4">
    <location>
        <begin position="66"/>
        <end position="67"/>
    </location>
    <ligand>
        <name>phosphate</name>
        <dbReference type="ChEBI" id="CHEBI:43474"/>
    </ligand>
</feature>
<dbReference type="NCBIfam" id="TIGR01694">
    <property type="entry name" value="MTAP"/>
    <property type="match status" value="1"/>
</dbReference>
<keyword evidence="7" id="KW-1185">Reference proteome</keyword>
<dbReference type="GO" id="GO:0005829">
    <property type="term" value="C:cytosol"/>
    <property type="evidence" value="ECO:0007669"/>
    <property type="project" value="TreeGrafter"/>
</dbReference>
<dbReference type="EC" id="2.4.2.28" evidence="4"/>
<dbReference type="GO" id="GO:0017061">
    <property type="term" value="F:S-methyl-5-thioadenosine phosphorylase activity"/>
    <property type="evidence" value="ECO:0007669"/>
    <property type="project" value="UniProtKB-UniRule"/>
</dbReference>
<sequence>MDAPTPTNASLFTDVKVAVIGGSGLYSLDNLTVLGEINPETPWGFPSDSIVVSQTPSGHKIAFLARHGRGHSLNPTDVPARANIAALKHIGVEVILAFSAVGSLREEIAPRDFVVPSQIIDRTKGIRPSTYFDNGVTAHVGFADPFDSDIADIVMNIAAAQDVKFHAGKTLVCMEGPAFSTRAESHMYRAWGADVINMSVLPESKLAREAEIAYQMICMSTDYDCWKADEEAVNVEAVIANLGANSTNARNLLLALIPAVFSALDNGELKNLEKLKGANKCAVITAPEKRNPEQIAKLNYLLPGYY</sequence>
<dbReference type="STRING" id="109895.A0A507DZK0"/>
<proteinExistence type="inferred from homology"/>
<evidence type="ECO:0000256" key="2">
    <source>
        <dbReference type="ARBA" id="ARBA00022679"/>
    </source>
</evidence>
<comment type="function">
    <text evidence="4">Catalyzes the reversible phosphorylation of S-methyl-5'-thioadenosine (MTA) to adenine and 5-methylthioribose-1-phosphate. Involved in the breakdown of MTA, a major by-product of polyamine biosynthesis. Responsible for the first step in the methionine salvage pathway after MTA has been generated from S-adenosylmethionine. Has broad substrate specificity with 6-aminopurine nucleosides as preferred substrates.</text>
</comment>
<feature type="binding site" evidence="4">
    <location>
        <position position="23"/>
    </location>
    <ligand>
        <name>phosphate</name>
        <dbReference type="ChEBI" id="CHEBI:43474"/>
    </ligand>
</feature>
<comment type="caution">
    <text evidence="6">The sequence shown here is derived from an EMBL/GenBank/DDBJ whole genome shotgun (WGS) entry which is preliminary data.</text>
</comment>
<feature type="domain" description="Nucleoside phosphorylase" evidence="5">
    <location>
        <begin position="16"/>
        <end position="257"/>
    </location>
</feature>
<dbReference type="FunFam" id="3.40.50.1580:FF:000008">
    <property type="entry name" value="S-methyl-5'-thioadenosine phosphorylase"/>
    <property type="match status" value="1"/>
</dbReference>
<keyword evidence="4" id="KW-0963">Cytoplasm</keyword>
<dbReference type="InterPro" id="IPR035994">
    <property type="entry name" value="Nucleoside_phosphorylase_sf"/>
</dbReference>
<organism evidence="6 7">
    <name type="scientific">Powellomyces hirtus</name>
    <dbReference type="NCBI Taxonomy" id="109895"/>
    <lineage>
        <taxon>Eukaryota</taxon>
        <taxon>Fungi</taxon>
        <taxon>Fungi incertae sedis</taxon>
        <taxon>Chytridiomycota</taxon>
        <taxon>Chytridiomycota incertae sedis</taxon>
        <taxon>Chytridiomycetes</taxon>
        <taxon>Spizellomycetales</taxon>
        <taxon>Powellomycetaceae</taxon>
        <taxon>Powellomyces</taxon>
    </lineage>
</organism>
<dbReference type="Proteomes" id="UP000318582">
    <property type="component" value="Unassembled WGS sequence"/>
</dbReference>
<gene>
    <name evidence="6" type="ORF">PhCBS80983_g04091</name>
</gene>